<keyword evidence="5" id="KW-1133">Transmembrane helix</keyword>
<evidence type="ECO:0000256" key="1">
    <source>
        <dbReference type="ARBA" id="ARBA00004196"/>
    </source>
</evidence>
<dbReference type="Gene3D" id="2.40.50.100">
    <property type="match status" value="1"/>
</dbReference>
<keyword evidence="5" id="KW-0472">Membrane</keyword>
<dbReference type="Gene3D" id="2.40.30.170">
    <property type="match status" value="1"/>
</dbReference>
<feature type="transmembrane region" description="Helical" evidence="5">
    <location>
        <begin position="6"/>
        <end position="27"/>
    </location>
</feature>
<dbReference type="AlphaFoldDB" id="A0A9D1EHD0"/>
<dbReference type="Gene3D" id="1.10.287.470">
    <property type="entry name" value="Helix hairpin bin"/>
    <property type="match status" value="1"/>
</dbReference>
<organism evidence="7 8">
    <name type="scientific">Candidatus Egerieimonas intestinavium</name>
    <dbReference type="NCBI Taxonomy" id="2840777"/>
    <lineage>
        <taxon>Bacteria</taxon>
        <taxon>Bacillati</taxon>
        <taxon>Bacillota</taxon>
        <taxon>Clostridia</taxon>
        <taxon>Lachnospirales</taxon>
        <taxon>Lachnospiraceae</taxon>
        <taxon>Lachnospiraceae incertae sedis</taxon>
        <taxon>Candidatus Egerieimonas</taxon>
    </lineage>
</organism>
<comment type="caution">
    <text evidence="7">The sequence shown here is derived from an EMBL/GenBank/DDBJ whole genome shotgun (WGS) entry which is preliminary data.</text>
</comment>
<dbReference type="InterPro" id="IPR058639">
    <property type="entry name" value="BSH_YknX-like"/>
</dbReference>
<protein>
    <submittedName>
        <fullName evidence="7">Efflux RND transporter periplasmic adaptor subunit</fullName>
    </submittedName>
</protein>
<feature type="coiled-coil region" evidence="3">
    <location>
        <begin position="101"/>
        <end position="178"/>
    </location>
</feature>
<dbReference type="Proteomes" id="UP000886841">
    <property type="component" value="Unassembled WGS sequence"/>
</dbReference>
<dbReference type="PANTHER" id="PTHR32347">
    <property type="entry name" value="EFFLUX SYSTEM COMPONENT YKNX-RELATED"/>
    <property type="match status" value="1"/>
</dbReference>
<evidence type="ECO:0000256" key="5">
    <source>
        <dbReference type="SAM" id="Phobius"/>
    </source>
</evidence>
<feature type="region of interest" description="Disordered" evidence="4">
    <location>
        <begin position="383"/>
        <end position="476"/>
    </location>
</feature>
<name>A0A9D1EHD0_9FIRM</name>
<dbReference type="PANTHER" id="PTHR32347:SF14">
    <property type="entry name" value="EFFLUX SYSTEM COMPONENT YKNX-RELATED"/>
    <property type="match status" value="1"/>
</dbReference>
<dbReference type="Pfam" id="PF25984">
    <property type="entry name" value="BSH_YknX"/>
    <property type="match status" value="1"/>
</dbReference>
<sequence>MDRKKLVIGCGALAAVLVLGGVCWYLLKGRNSKDENVVYVNSVEKLMNLGSGNGLINRFAGVVETQDTWKVPMNQEKTVEEFLVEEGQSVEVGTPLLRYDTAKAETDLAQARLDLENLENEKTNLNSQIAELEKQKKKADKDEQLAYQIEIQSAQTNLKSKEYEQRSKEVEIQELQRAIDNAVVTSELAGVVKSITRDSSSQNMYSSEEQALITVIGVGNYRIKCRINEQNMSSVQNGAAVLIYSRVDREKFWKGTMGAVDTQNPGRDDSNSSYYISGDATTQSNSYPFYVDLESAEGLMLGQHVYVEMDNGQSQQKAGVWLEEYYINDLDSDPYVWADNGNGKLEKRSVILGQHDESLMQYEIADGLEKEDLITFPEEGLEEGMKTQKSADGRMGQSNPPGMEEEFPEEGMSPEDGAVPEDMIEDGAVSEDITGDEAIPEDMTGDGTVSEEIPAEESQPEEIPAEGGTADAVPVG</sequence>
<evidence type="ECO:0000313" key="8">
    <source>
        <dbReference type="Proteomes" id="UP000886841"/>
    </source>
</evidence>
<evidence type="ECO:0000256" key="4">
    <source>
        <dbReference type="SAM" id="MobiDB-lite"/>
    </source>
</evidence>
<proteinExistence type="predicted"/>
<gene>
    <name evidence="7" type="ORF">IAB98_00230</name>
</gene>
<keyword evidence="5" id="KW-0812">Transmembrane</keyword>
<feature type="compositionally biased region" description="Basic and acidic residues" evidence="4">
    <location>
        <begin position="383"/>
        <end position="392"/>
    </location>
</feature>
<evidence type="ECO:0000259" key="6">
    <source>
        <dbReference type="Pfam" id="PF25984"/>
    </source>
</evidence>
<feature type="compositionally biased region" description="Acidic residues" evidence="4">
    <location>
        <begin position="453"/>
        <end position="464"/>
    </location>
</feature>
<reference evidence="7" key="2">
    <citation type="journal article" date="2021" name="PeerJ">
        <title>Extensive microbial diversity within the chicken gut microbiome revealed by metagenomics and culture.</title>
        <authorList>
            <person name="Gilroy R."/>
            <person name="Ravi A."/>
            <person name="Getino M."/>
            <person name="Pursley I."/>
            <person name="Horton D.L."/>
            <person name="Alikhan N.F."/>
            <person name="Baker D."/>
            <person name="Gharbi K."/>
            <person name="Hall N."/>
            <person name="Watson M."/>
            <person name="Adriaenssens E.M."/>
            <person name="Foster-Nyarko E."/>
            <person name="Jarju S."/>
            <person name="Secka A."/>
            <person name="Antonio M."/>
            <person name="Oren A."/>
            <person name="Chaudhuri R.R."/>
            <person name="La Ragione R."/>
            <person name="Hildebrand F."/>
            <person name="Pallen M.J."/>
        </authorList>
    </citation>
    <scope>NUCLEOTIDE SEQUENCE</scope>
    <source>
        <strain evidence="7">ChiSxjej1B13-7041</strain>
    </source>
</reference>
<keyword evidence="2 3" id="KW-0175">Coiled coil</keyword>
<evidence type="ECO:0000256" key="3">
    <source>
        <dbReference type="SAM" id="Coils"/>
    </source>
</evidence>
<comment type="subcellular location">
    <subcellularLocation>
        <location evidence="1">Cell envelope</location>
    </subcellularLocation>
</comment>
<dbReference type="InterPro" id="IPR050465">
    <property type="entry name" value="UPF0194_transport"/>
</dbReference>
<evidence type="ECO:0000256" key="2">
    <source>
        <dbReference type="ARBA" id="ARBA00023054"/>
    </source>
</evidence>
<feature type="compositionally biased region" description="Acidic residues" evidence="4">
    <location>
        <begin position="403"/>
        <end position="444"/>
    </location>
</feature>
<dbReference type="EMBL" id="DVHU01000004">
    <property type="protein sequence ID" value="HIR91831.1"/>
    <property type="molecule type" value="Genomic_DNA"/>
</dbReference>
<accession>A0A9D1EHD0</accession>
<dbReference type="GO" id="GO:0030313">
    <property type="term" value="C:cell envelope"/>
    <property type="evidence" value="ECO:0007669"/>
    <property type="project" value="UniProtKB-SubCell"/>
</dbReference>
<reference evidence="7" key="1">
    <citation type="submission" date="2020-10" db="EMBL/GenBank/DDBJ databases">
        <authorList>
            <person name="Gilroy R."/>
        </authorList>
    </citation>
    <scope>NUCLEOTIDE SEQUENCE</scope>
    <source>
        <strain evidence="7">ChiSxjej1B13-7041</strain>
    </source>
</reference>
<feature type="domain" description="YknX-like barrel-sandwich hybrid" evidence="6">
    <location>
        <begin position="78"/>
        <end position="215"/>
    </location>
</feature>
<evidence type="ECO:0000313" key="7">
    <source>
        <dbReference type="EMBL" id="HIR91831.1"/>
    </source>
</evidence>